<evidence type="ECO:0008006" key="2">
    <source>
        <dbReference type="Google" id="ProtNLM"/>
    </source>
</evidence>
<evidence type="ECO:0000313" key="1">
    <source>
        <dbReference type="EMBL" id="KAL0328235.1"/>
    </source>
</evidence>
<comment type="caution">
    <text evidence="1">The sequence shown here is derived from an EMBL/GenBank/DDBJ whole genome shotgun (WGS) entry which is preliminary data.</text>
</comment>
<dbReference type="AlphaFoldDB" id="A0AAW2M9S8"/>
<reference evidence="1" key="1">
    <citation type="submission" date="2020-06" db="EMBL/GenBank/DDBJ databases">
        <authorList>
            <person name="Li T."/>
            <person name="Hu X."/>
            <person name="Zhang T."/>
            <person name="Song X."/>
            <person name="Zhang H."/>
            <person name="Dai N."/>
            <person name="Sheng W."/>
            <person name="Hou X."/>
            <person name="Wei L."/>
        </authorList>
    </citation>
    <scope>NUCLEOTIDE SEQUENCE</scope>
    <source>
        <strain evidence="1">KEN8</strain>
        <tissue evidence="1">Leaf</tissue>
    </source>
</reference>
<reference evidence="1" key="2">
    <citation type="journal article" date="2024" name="Plant">
        <title>Genomic evolution and insights into agronomic trait innovations of Sesamum species.</title>
        <authorList>
            <person name="Miao H."/>
            <person name="Wang L."/>
            <person name="Qu L."/>
            <person name="Liu H."/>
            <person name="Sun Y."/>
            <person name="Le M."/>
            <person name="Wang Q."/>
            <person name="Wei S."/>
            <person name="Zheng Y."/>
            <person name="Lin W."/>
            <person name="Duan Y."/>
            <person name="Cao H."/>
            <person name="Xiong S."/>
            <person name="Wang X."/>
            <person name="Wei L."/>
            <person name="Li C."/>
            <person name="Ma Q."/>
            <person name="Ju M."/>
            <person name="Zhao R."/>
            <person name="Li G."/>
            <person name="Mu C."/>
            <person name="Tian Q."/>
            <person name="Mei H."/>
            <person name="Zhang T."/>
            <person name="Gao T."/>
            <person name="Zhang H."/>
        </authorList>
    </citation>
    <scope>NUCLEOTIDE SEQUENCE</scope>
    <source>
        <strain evidence="1">KEN8</strain>
    </source>
</reference>
<accession>A0AAW2M9S8</accession>
<gene>
    <name evidence="1" type="ORF">Scaly_2256100</name>
</gene>
<organism evidence="1">
    <name type="scientific">Sesamum calycinum</name>
    <dbReference type="NCBI Taxonomy" id="2727403"/>
    <lineage>
        <taxon>Eukaryota</taxon>
        <taxon>Viridiplantae</taxon>
        <taxon>Streptophyta</taxon>
        <taxon>Embryophyta</taxon>
        <taxon>Tracheophyta</taxon>
        <taxon>Spermatophyta</taxon>
        <taxon>Magnoliopsida</taxon>
        <taxon>eudicotyledons</taxon>
        <taxon>Gunneridae</taxon>
        <taxon>Pentapetalae</taxon>
        <taxon>asterids</taxon>
        <taxon>lamiids</taxon>
        <taxon>Lamiales</taxon>
        <taxon>Pedaliaceae</taxon>
        <taxon>Sesamum</taxon>
    </lineage>
</organism>
<proteinExistence type="predicted"/>
<protein>
    <recommendedName>
        <fullName evidence="2">Retrotransposon gag domain-containing protein</fullName>
    </recommendedName>
</protein>
<dbReference type="EMBL" id="JACGWM010000014">
    <property type="protein sequence ID" value="KAL0328235.1"/>
    <property type="molecule type" value="Genomic_DNA"/>
</dbReference>
<sequence length="187" mass="21331">MLELLGQAPESPPVALFPLVDTLHPRVETLQKTVGEWPEMLDKRVMSAIEEASILTDAVDVRVDGVQAEVNLMKRVVGRDDDRAPMSKVKVPDPKPFGDARSTKELENFLWDMETYFQAARIPKVEKVSITSMYLTGDVKLWWRTRLSDDASANRDRIETWDVLKKELKDQFLLCNTSWLARDLSGN</sequence>
<name>A0AAW2M9S8_9LAMI</name>